<dbReference type="Proteomes" id="UP001160390">
    <property type="component" value="Unassembled WGS sequence"/>
</dbReference>
<dbReference type="PANTHER" id="PTHR48022">
    <property type="entry name" value="PLASTIDIC GLUCOSE TRANSPORTER 4"/>
    <property type="match status" value="1"/>
</dbReference>
<keyword evidence="10" id="KW-1185">Reference proteome</keyword>
<name>A0AA35M930_9HYPO</name>
<evidence type="ECO:0000313" key="9">
    <source>
        <dbReference type="EMBL" id="CAI6092454.1"/>
    </source>
</evidence>
<feature type="domain" description="Major facilitator superfamily (MFS) profile" evidence="8">
    <location>
        <begin position="40"/>
        <end position="444"/>
    </location>
</feature>
<comment type="subcellular location">
    <subcellularLocation>
        <location evidence="1">Membrane</location>
        <topology evidence="1">Multi-pass membrane protein</topology>
    </subcellularLocation>
</comment>
<proteinExistence type="inferred from homology"/>
<dbReference type="EMBL" id="CABFNP030001210">
    <property type="protein sequence ID" value="CAI6092454.1"/>
    <property type="molecule type" value="Genomic_DNA"/>
</dbReference>
<feature type="transmembrane region" description="Helical" evidence="7">
    <location>
        <begin position="78"/>
        <end position="99"/>
    </location>
</feature>
<protein>
    <recommendedName>
        <fullName evidence="8">Major facilitator superfamily (MFS) profile domain-containing protein</fullName>
    </recommendedName>
</protein>
<dbReference type="SUPFAM" id="SSF103473">
    <property type="entry name" value="MFS general substrate transporter"/>
    <property type="match status" value="1"/>
</dbReference>
<dbReference type="InterPro" id="IPR005828">
    <property type="entry name" value="MFS_sugar_transport-like"/>
</dbReference>
<evidence type="ECO:0000313" key="10">
    <source>
        <dbReference type="Proteomes" id="UP001160390"/>
    </source>
</evidence>
<feature type="transmembrane region" description="Helical" evidence="7">
    <location>
        <begin position="39"/>
        <end position="58"/>
    </location>
</feature>
<keyword evidence="3 7" id="KW-0812">Transmembrane</keyword>
<feature type="transmembrane region" description="Helical" evidence="7">
    <location>
        <begin position="419"/>
        <end position="440"/>
    </location>
</feature>
<comment type="caution">
    <text evidence="9">The sequence shown here is derived from an EMBL/GenBank/DDBJ whole genome shotgun (WGS) entry which is preliminary data.</text>
</comment>
<feature type="region of interest" description="Disordered" evidence="6">
    <location>
        <begin position="466"/>
        <end position="488"/>
    </location>
</feature>
<evidence type="ECO:0000256" key="6">
    <source>
        <dbReference type="SAM" id="MobiDB-lite"/>
    </source>
</evidence>
<evidence type="ECO:0000259" key="8">
    <source>
        <dbReference type="PROSITE" id="PS50850"/>
    </source>
</evidence>
<dbReference type="PANTHER" id="PTHR48022:SF64">
    <property type="entry name" value="MAJOR FACILITATOR SUPERFAMILY (MFS) PROFILE DOMAIN-CONTAINING PROTEIN"/>
    <property type="match status" value="1"/>
</dbReference>
<evidence type="ECO:0000256" key="7">
    <source>
        <dbReference type="SAM" id="Phobius"/>
    </source>
</evidence>
<evidence type="ECO:0000256" key="3">
    <source>
        <dbReference type="ARBA" id="ARBA00022692"/>
    </source>
</evidence>
<dbReference type="Gene3D" id="1.20.1250.20">
    <property type="entry name" value="MFS general substrate transporter like domains"/>
    <property type="match status" value="1"/>
</dbReference>
<evidence type="ECO:0000256" key="5">
    <source>
        <dbReference type="ARBA" id="ARBA00023136"/>
    </source>
</evidence>
<dbReference type="GO" id="GO:0016020">
    <property type="term" value="C:membrane"/>
    <property type="evidence" value="ECO:0007669"/>
    <property type="project" value="UniProtKB-SubCell"/>
</dbReference>
<feature type="transmembrane region" description="Helical" evidence="7">
    <location>
        <begin position="351"/>
        <end position="380"/>
    </location>
</feature>
<evidence type="ECO:0000256" key="4">
    <source>
        <dbReference type="ARBA" id="ARBA00022989"/>
    </source>
</evidence>
<evidence type="ECO:0000256" key="1">
    <source>
        <dbReference type="ARBA" id="ARBA00004141"/>
    </source>
</evidence>
<dbReference type="InterPro" id="IPR036259">
    <property type="entry name" value="MFS_trans_sf"/>
</dbReference>
<accession>A0AA35M930</accession>
<evidence type="ECO:0000256" key="2">
    <source>
        <dbReference type="ARBA" id="ARBA00010992"/>
    </source>
</evidence>
<organism evidence="9 10">
    <name type="scientific">Clonostachys chloroleuca</name>
    <dbReference type="NCBI Taxonomy" id="1926264"/>
    <lineage>
        <taxon>Eukaryota</taxon>
        <taxon>Fungi</taxon>
        <taxon>Dikarya</taxon>
        <taxon>Ascomycota</taxon>
        <taxon>Pezizomycotina</taxon>
        <taxon>Sordariomycetes</taxon>
        <taxon>Hypocreomycetidae</taxon>
        <taxon>Hypocreales</taxon>
        <taxon>Bionectriaceae</taxon>
        <taxon>Clonostachys</taxon>
    </lineage>
</organism>
<dbReference type="AlphaFoldDB" id="A0AA35M930"/>
<comment type="similarity">
    <text evidence="2">Belongs to the major facilitator superfamily. Sugar transporter (TC 2.A.1.1) family.</text>
</comment>
<feature type="transmembrane region" description="Helical" evidence="7">
    <location>
        <begin position="322"/>
        <end position="345"/>
    </location>
</feature>
<dbReference type="Pfam" id="PF00083">
    <property type="entry name" value="Sugar_tr"/>
    <property type="match status" value="1"/>
</dbReference>
<sequence>MMKRNSKGKRDEISPTLAAVLHSDETPWYKKAHLRNLNLLLFSIILYASANGYNRSMINRLQALTPWQEFMNHPTGPWLGFINGITNLGSLAVLFPAAWTVQKFGRKSGIYIANLRLIIGVVLQTAAHNPITFIMRRLFIGITDQWLSISTGLLITETAYPYHRGILTALYSCGWYPGALLAAWTTYSTRNYTSSWGWRIPSSSRYYVSISKVDKAKEILSKYHTGGKDNELLAIELEEIVATLALEKQVKESVSWRNLFSTRGTKHHFYITVTLAIFHNCCGNSVVAFYLTTVLNKAGITSNLIWAVGTAFSVDLLGQRKLFLLSTIIMLVSYIFVTAFSGLFAETGSKSIGIAVVPFLFIFYAGYDIAFTPLFMVYAAEIWPYNLRARGLSLPYLISQTSTFLNVFANPIALDAIAWKYYIIYIIILILSLLNIYFYYPETKGHTLEEIAVIFDREDTATPTRNQILEGAGQSKSASTVTAGAEDE</sequence>
<dbReference type="InterPro" id="IPR020846">
    <property type="entry name" value="MFS_dom"/>
</dbReference>
<gene>
    <name evidence="9" type="ORF">CCHLO57077_00017640</name>
</gene>
<keyword evidence="5 7" id="KW-0472">Membrane</keyword>
<dbReference type="InterPro" id="IPR050360">
    <property type="entry name" value="MFS_Sugar_Transporters"/>
</dbReference>
<reference evidence="9" key="1">
    <citation type="submission" date="2023-01" db="EMBL/GenBank/DDBJ databases">
        <authorList>
            <person name="Piombo E."/>
        </authorList>
    </citation>
    <scope>NUCLEOTIDE SEQUENCE</scope>
</reference>
<keyword evidence="4 7" id="KW-1133">Transmembrane helix</keyword>
<dbReference type="GO" id="GO:0005351">
    <property type="term" value="F:carbohydrate:proton symporter activity"/>
    <property type="evidence" value="ECO:0007669"/>
    <property type="project" value="TreeGrafter"/>
</dbReference>
<dbReference type="PROSITE" id="PS50850">
    <property type="entry name" value="MFS"/>
    <property type="match status" value="1"/>
</dbReference>